<sequence length="130" mass="14413">MAPNLGIMMLCIFMLGIGGVASWPWDKGSVTINNRLTVNLKVFCHSAEDDLAVQMMTPSSVYKFSFRQDIFGRTLFTCDFNAVGYGYAGIKVWEGFDYSSRRCVCTRCTWDVTGGGFGCNGKLIYAWSPA</sequence>
<accession>A0A8T0GL35</accession>
<dbReference type="PANTHER" id="PTHR31232">
    <property type="match status" value="1"/>
</dbReference>
<gene>
    <name evidence="8" type="ORF">KC19_10G092700</name>
</gene>
<protein>
    <recommendedName>
        <fullName evidence="6">S-protein homolog</fullName>
    </recommendedName>
</protein>
<dbReference type="PANTHER" id="PTHR31232:SF18">
    <property type="entry name" value="S-PROTEIN HOMOLOG"/>
    <property type="match status" value="1"/>
</dbReference>
<name>A0A8T0GL35_CERPU</name>
<reference evidence="8" key="1">
    <citation type="submission" date="2020-06" db="EMBL/GenBank/DDBJ databases">
        <title>WGS assembly of Ceratodon purpureus strain R40.</title>
        <authorList>
            <person name="Carey S.B."/>
            <person name="Jenkins J."/>
            <person name="Shu S."/>
            <person name="Lovell J.T."/>
            <person name="Sreedasyam A."/>
            <person name="Maumus F."/>
            <person name="Tiley G.P."/>
            <person name="Fernandez-Pozo N."/>
            <person name="Barry K."/>
            <person name="Chen C."/>
            <person name="Wang M."/>
            <person name="Lipzen A."/>
            <person name="Daum C."/>
            <person name="Saski C.A."/>
            <person name="Payton A.C."/>
            <person name="Mcbreen J.C."/>
            <person name="Conrad R.E."/>
            <person name="Kollar L.M."/>
            <person name="Olsson S."/>
            <person name="Huttunen S."/>
            <person name="Landis J.B."/>
            <person name="Wickett N.J."/>
            <person name="Johnson M.G."/>
            <person name="Rensing S.A."/>
            <person name="Grimwood J."/>
            <person name="Schmutz J."/>
            <person name="Mcdaniel S.F."/>
        </authorList>
    </citation>
    <scope>NUCLEOTIDE SEQUENCE</scope>
    <source>
        <strain evidence="8">R40</strain>
    </source>
</reference>
<comment type="caution">
    <text evidence="8">The sequence shown here is derived from an EMBL/GenBank/DDBJ whole genome shotgun (WGS) entry which is preliminary data.</text>
</comment>
<keyword evidence="5" id="KW-0732">Signal</keyword>
<dbReference type="Proteomes" id="UP000822688">
    <property type="component" value="Chromosome 10"/>
</dbReference>
<proteinExistence type="inferred from homology"/>
<keyword evidence="7" id="KW-0472">Membrane</keyword>
<comment type="similarity">
    <text evidence="2 6">Belongs to the plant self-incompatibility (S1) protein family.</text>
</comment>
<keyword evidence="3 6" id="KW-0713">Self-incompatibility</keyword>
<evidence type="ECO:0000256" key="2">
    <source>
        <dbReference type="ARBA" id="ARBA00005581"/>
    </source>
</evidence>
<keyword evidence="7" id="KW-0812">Transmembrane</keyword>
<dbReference type="InterPro" id="IPR010264">
    <property type="entry name" value="Self-incomp_S1"/>
</dbReference>
<comment type="subcellular location">
    <subcellularLocation>
        <location evidence="1 6">Secreted</location>
    </subcellularLocation>
</comment>
<evidence type="ECO:0000313" key="8">
    <source>
        <dbReference type="EMBL" id="KAG0559275.1"/>
    </source>
</evidence>
<organism evidence="8 9">
    <name type="scientific">Ceratodon purpureus</name>
    <name type="common">Fire moss</name>
    <name type="synonym">Dicranum purpureum</name>
    <dbReference type="NCBI Taxonomy" id="3225"/>
    <lineage>
        <taxon>Eukaryota</taxon>
        <taxon>Viridiplantae</taxon>
        <taxon>Streptophyta</taxon>
        <taxon>Embryophyta</taxon>
        <taxon>Bryophyta</taxon>
        <taxon>Bryophytina</taxon>
        <taxon>Bryopsida</taxon>
        <taxon>Dicranidae</taxon>
        <taxon>Pseudoditrichales</taxon>
        <taxon>Ditrichaceae</taxon>
        <taxon>Ceratodon</taxon>
    </lineage>
</organism>
<keyword evidence="4 6" id="KW-0964">Secreted</keyword>
<feature type="transmembrane region" description="Helical" evidence="7">
    <location>
        <begin position="6"/>
        <end position="25"/>
    </location>
</feature>
<dbReference type="OrthoDB" id="1727555at2759"/>
<dbReference type="GO" id="GO:0005576">
    <property type="term" value="C:extracellular region"/>
    <property type="evidence" value="ECO:0007669"/>
    <property type="project" value="UniProtKB-SubCell"/>
</dbReference>
<dbReference type="Pfam" id="PF05938">
    <property type="entry name" value="Self-incomp_S1"/>
    <property type="match status" value="1"/>
</dbReference>
<evidence type="ECO:0000256" key="5">
    <source>
        <dbReference type="ARBA" id="ARBA00022729"/>
    </source>
</evidence>
<keyword evidence="7" id="KW-1133">Transmembrane helix</keyword>
<evidence type="ECO:0000256" key="3">
    <source>
        <dbReference type="ARBA" id="ARBA00022471"/>
    </source>
</evidence>
<dbReference type="EMBL" id="CM026431">
    <property type="protein sequence ID" value="KAG0559275.1"/>
    <property type="molecule type" value="Genomic_DNA"/>
</dbReference>
<evidence type="ECO:0000256" key="7">
    <source>
        <dbReference type="SAM" id="Phobius"/>
    </source>
</evidence>
<dbReference type="GO" id="GO:0060320">
    <property type="term" value="P:rejection of self pollen"/>
    <property type="evidence" value="ECO:0007669"/>
    <property type="project" value="UniProtKB-KW"/>
</dbReference>
<keyword evidence="9" id="KW-1185">Reference proteome</keyword>
<evidence type="ECO:0000313" key="9">
    <source>
        <dbReference type="Proteomes" id="UP000822688"/>
    </source>
</evidence>
<evidence type="ECO:0000256" key="6">
    <source>
        <dbReference type="RuleBase" id="RU367044"/>
    </source>
</evidence>
<evidence type="ECO:0000256" key="1">
    <source>
        <dbReference type="ARBA" id="ARBA00004613"/>
    </source>
</evidence>
<dbReference type="AlphaFoldDB" id="A0A8T0GL35"/>
<evidence type="ECO:0000256" key="4">
    <source>
        <dbReference type="ARBA" id="ARBA00022525"/>
    </source>
</evidence>